<organism evidence="1 2">
    <name type="scientific">Symbiodinium natans</name>
    <dbReference type="NCBI Taxonomy" id="878477"/>
    <lineage>
        <taxon>Eukaryota</taxon>
        <taxon>Sar</taxon>
        <taxon>Alveolata</taxon>
        <taxon>Dinophyceae</taxon>
        <taxon>Suessiales</taxon>
        <taxon>Symbiodiniaceae</taxon>
        <taxon>Symbiodinium</taxon>
    </lineage>
</organism>
<dbReference type="AlphaFoldDB" id="A0A812KIW1"/>
<protein>
    <submittedName>
        <fullName evidence="1">Uncharacterized protein</fullName>
    </submittedName>
</protein>
<accession>A0A812KIW1</accession>
<comment type="caution">
    <text evidence="1">The sequence shown here is derived from an EMBL/GenBank/DDBJ whole genome shotgun (WGS) entry which is preliminary data.</text>
</comment>
<evidence type="ECO:0000313" key="1">
    <source>
        <dbReference type="EMBL" id="CAE7228837.1"/>
    </source>
</evidence>
<name>A0A812KIW1_9DINO</name>
<evidence type="ECO:0000313" key="2">
    <source>
        <dbReference type="Proteomes" id="UP000604046"/>
    </source>
</evidence>
<proteinExistence type="predicted"/>
<gene>
    <name evidence="1" type="ORF">SNAT2548_LOCUS9146</name>
</gene>
<dbReference type="Proteomes" id="UP000604046">
    <property type="component" value="Unassembled WGS sequence"/>
</dbReference>
<sequence length="267" mass="29258">MQASAIRNHAASRIHQVAVAAYYSPGGQPEELLLQNTEDQGLLQGHVPQLSDLLRVQTFLLNPVSYYAMANITLTETFLAGVRQEVSRRAASSIVRIYCGVIRKQKIAVLEKATTVFLSFDEKCPALVIRYSDVLGRHQCGVLAAWSAGLPSLASMETDRSQVKSASQQQVVNGLSSDFVMPRRCCAHADRSVCKWKEEILAAVRDFYTGLDGVLQEQKMLAFLGKIRGAAVDGASAMPKVAGLLRSHCPAMAFHFRDRAHAVRSQV</sequence>
<dbReference type="EMBL" id="CAJNDS010000702">
    <property type="protein sequence ID" value="CAE7228837.1"/>
    <property type="molecule type" value="Genomic_DNA"/>
</dbReference>
<keyword evidence="2" id="KW-1185">Reference proteome</keyword>
<reference evidence="1" key="1">
    <citation type="submission" date="2021-02" db="EMBL/GenBank/DDBJ databases">
        <authorList>
            <person name="Dougan E. K."/>
            <person name="Rhodes N."/>
            <person name="Thang M."/>
            <person name="Chan C."/>
        </authorList>
    </citation>
    <scope>NUCLEOTIDE SEQUENCE</scope>
</reference>